<sequence>MAPYSFKYGLACVVSLFYNMSKNFALFTELVFITKLSSSIKFIIGCFYNLEYTRLCLLFCGD</sequence>
<accession>A0A1I1PA90</accession>
<keyword evidence="2" id="KW-1185">Reference proteome</keyword>
<name>A0A1I1PA90_9BACT</name>
<protein>
    <submittedName>
        <fullName evidence="1">Uncharacterized protein</fullName>
    </submittedName>
</protein>
<dbReference type="Proteomes" id="UP000199514">
    <property type="component" value="Unassembled WGS sequence"/>
</dbReference>
<evidence type="ECO:0000313" key="1">
    <source>
        <dbReference type="EMBL" id="SFD02910.1"/>
    </source>
</evidence>
<gene>
    <name evidence="1" type="ORF">SAMN05421780_1254</name>
</gene>
<proteinExistence type="predicted"/>
<dbReference type="AlphaFoldDB" id="A0A1I1PA90"/>
<evidence type="ECO:0000313" key="2">
    <source>
        <dbReference type="Proteomes" id="UP000199514"/>
    </source>
</evidence>
<reference evidence="1 2" key="1">
    <citation type="submission" date="2016-10" db="EMBL/GenBank/DDBJ databases">
        <authorList>
            <person name="de Groot N.N."/>
        </authorList>
    </citation>
    <scope>NUCLEOTIDE SEQUENCE [LARGE SCALE GENOMIC DNA]</scope>
    <source>
        <strain evidence="1 2">DSM 6793</strain>
    </source>
</reference>
<organism evidence="1 2">
    <name type="scientific">Flexibacter flexilis DSM 6793</name>
    <dbReference type="NCBI Taxonomy" id="927664"/>
    <lineage>
        <taxon>Bacteria</taxon>
        <taxon>Pseudomonadati</taxon>
        <taxon>Bacteroidota</taxon>
        <taxon>Cytophagia</taxon>
        <taxon>Cytophagales</taxon>
        <taxon>Flexibacteraceae</taxon>
        <taxon>Flexibacter</taxon>
    </lineage>
</organism>
<dbReference type="EMBL" id="FOLE01000025">
    <property type="protein sequence ID" value="SFD02910.1"/>
    <property type="molecule type" value="Genomic_DNA"/>
</dbReference>